<name>A0A1H0PHA0_SELRU</name>
<feature type="region of interest" description="Disordered" evidence="1">
    <location>
        <begin position="68"/>
        <end position="90"/>
    </location>
</feature>
<reference evidence="3 4" key="1">
    <citation type="submission" date="2016-10" db="EMBL/GenBank/DDBJ databases">
        <authorList>
            <person name="de Groot N.N."/>
        </authorList>
    </citation>
    <scope>NUCLEOTIDE SEQUENCE [LARGE SCALE GENOMIC DNA]</scope>
    <source>
        <strain evidence="3 4">S137</strain>
    </source>
</reference>
<evidence type="ECO:0000313" key="3">
    <source>
        <dbReference type="EMBL" id="SDP04364.1"/>
    </source>
</evidence>
<feature type="signal peptide" evidence="2">
    <location>
        <begin position="1"/>
        <end position="24"/>
    </location>
</feature>
<evidence type="ECO:0000313" key="4">
    <source>
        <dbReference type="Proteomes" id="UP000182412"/>
    </source>
</evidence>
<keyword evidence="2" id="KW-0732">Signal</keyword>
<proteinExistence type="predicted"/>
<dbReference type="RefSeq" id="WP_074571551.1">
    <property type="nucleotide sequence ID" value="NZ_FNJQ01000005.1"/>
</dbReference>
<feature type="chain" id="PRO_5039715368" description="Copper amine oxidase N-terminal domain-containing protein" evidence="2">
    <location>
        <begin position="25"/>
        <end position="428"/>
    </location>
</feature>
<dbReference type="Proteomes" id="UP000182412">
    <property type="component" value="Unassembled WGS sequence"/>
</dbReference>
<dbReference type="EMBL" id="FNJQ01000005">
    <property type="protein sequence ID" value="SDP04364.1"/>
    <property type="molecule type" value="Genomic_DNA"/>
</dbReference>
<gene>
    <name evidence="3" type="ORF">SAMN05216366_10542</name>
</gene>
<evidence type="ECO:0008006" key="5">
    <source>
        <dbReference type="Google" id="ProtNLM"/>
    </source>
</evidence>
<accession>A0A1H0PHA0</accession>
<dbReference type="AlphaFoldDB" id="A0A1H0PHA0"/>
<sequence>MNLKSKILAVLAAGTLCFPQMAMARHAADSGATTVVHVEKVQHVPAAPKEGEQTNLMQRIRSILDTADKEQKQEPEAVAAGRTAKPLSNELTRWEMESRDEGGTLLFSDSPEYVDTNGILYQDSVQGDARVLFYHLNNSSVPRKLAVVLKNEYDGPNEITITRSGNGAPSSDYLKVGKATQLEYFRAEKNQKLSLPKGTARLIQESMNMTILQPGELTYGVFDFHAEHSVLVTVLMLDAYGDPVTAAEELPVLPKDEMRLRGTFKGMDRVMSAKKIYNPQEDGGVYFMLADDKADKYRKGIDATDGSQVTNYGNYGINYRLELPVDNGGVKYYLSPLGGVYAGAMRSFHSTKEYTLFPTPGGRTYFGNLTAPETDEVQIRREAGHWQIEQGTELASLGQSNGRGETVFEFSPPGASNLPVAIVMLPQK</sequence>
<evidence type="ECO:0000256" key="1">
    <source>
        <dbReference type="SAM" id="MobiDB-lite"/>
    </source>
</evidence>
<organism evidence="3 4">
    <name type="scientific">Selenomonas ruminantium</name>
    <dbReference type="NCBI Taxonomy" id="971"/>
    <lineage>
        <taxon>Bacteria</taxon>
        <taxon>Bacillati</taxon>
        <taxon>Bacillota</taxon>
        <taxon>Negativicutes</taxon>
        <taxon>Selenomonadales</taxon>
        <taxon>Selenomonadaceae</taxon>
        <taxon>Selenomonas</taxon>
    </lineage>
</organism>
<evidence type="ECO:0000256" key="2">
    <source>
        <dbReference type="SAM" id="SignalP"/>
    </source>
</evidence>
<protein>
    <recommendedName>
        <fullName evidence="5">Copper amine oxidase N-terminal domain-containing protein</fullName>
    </recommendedName>
</protein>